<keyword evidence="5" id="KW-1185">Reference proteome</keyword>
<dbReference type="AlphaFoldDB" id="A0A5A7R2F8"/>
<reference evidence="5" key="1">
    <citation type="journal article" date="2019" name="Curr. Biol.">
        <title>Genome Sequence of Striga asiatica Provides Insight into the Evolution of Plant Parasitism.</title>
        <authorList>
            <person name="Yoshida S."/>
            <person name="Kim S."/>
            <person name="Wafula E.K."/>
            <person name="Tanskanen J."/>
            <person name="Kim Y.M."/>
            <person name="Honaas L."/>
            <person name="Yang Z."/>
            <person name="Spallek T."/>
            <person name="Conn C.E."/>
            <person name="Ichihashi Y."/>
            <person name="Cheong K."/>
            <person name="Cui S."/>
            <person name="Der J.P."/>
            <person name="Gundlach H."/>
            <person name="Jiao Y."/>
            <person name="Hori C."/>
            <person name="Ishida J.K."/>
            <person name="Kasahara H."/>
            <person name="Kiba T."/>
            <person name="Kim M.S."/>
            <person name="Koo N."/>
            <person name="Laohavisit A."/>
            <person name="Lee Y.H."/>
            <person name="Lumba S."/>
            <person name="McCourt P."/>
            <person name="Mortimer J.C."/>
            <person name="Mutuku J.M."/>
            <person name="Nomura T."/>
            <person name="Sasaki-Sekimoto Y."/>
            <person name="Seto Y."/>
            <person name="Wang Y."/>
            <person name="Wakatake T."/>
            <person name="Sakakibara H."/>
            <person name="Demura T."/>
            <person name="Yamaguchi S."/>
            <person name="Yoneyama K."/>
            <person name="Manabe R.I."/>
            <person name="Nelson D.C."/>
            <person name="Schulman A.H."/>
            <person name="Timko M.P."/>
            <person name="dePamphilis C.W."/>
            <person name="Choi D."/>
            <person name="Shirasu K."/>
        </authorList>
    </citation>
    <scope>NUCLEOTIDE SEQUENCE [LARGE SCALE GENOMIC DNA]</scope>
    <source>
        <strain evidence="5">cv. UVA1</strain>
    </source>
</reference>
<evidence type="ECO:0000256" key="2">
    <source>
        <dbReference type="RuleBase" id="RU367113"/>
    </source>
</evidence>
<feature type="domain" description="RAI1-like" evidence="3">
    <location>
        <begin position="60"/>
        <end position="351"/>
    </location>
</feature>
<dbReference type="Pfam" id="PF08652">
    <property type="entry name" value="RAI1"/>
    <property type="match status" value="1"/>
</dbReference>
<dbReference type="GO" id="GO:0034353">
    <property type="term" value="F:mRNA 5'-diphosphatase activity"/>
    <property type="evidence" value="ECO:0007669"/>
    <property type="project" value="TreeGrafter"/>
</dbReference>
<proteinExistence type="inferred from homology"/>
<keyword evidence="2" id="KW-0539">Nucleus</keyword>
<dbReference type="EMBL" id="BKCP01009403">
    <property type="protein sequence ID" value="GER50574.1"/>
    <property type="molecule type" value="Genomic_DNA"/>
</dbReference>
<dbReference type="GO" id="GO:0003723">
    <property type="term" value="F:RNA binding"/>
    <property type="evidence" value="ECO:0007669"/>
    <property type="project" value="UniProtKB-KW"/>
</dbReference>
<organism evidence="4 5">
    <name type="scientific">Striga asiatica</name>
    <name type="common">Asiatic witchweed</name>
    <name type="synonym">Buchnera asiatica</name>
    <dbReference type="NCBI Taxonomy" id="4170"/>
    <lineage>
        <taxon>Eukaryota</taxon>
        <taxon>Viridiplantae</taxon>
        <taxon>Streptophyta</taxon>
        <taxon>Embryophyta</taxon>
        <taxon>Tracheophyta</taxon>
        <taxon>Spermatophyta</taxon>
        <taxon>Magnoliopsida</taxon>
        <taxon>eudicotyledons</taxon>
        <taxon>Gunneridae</taxon>
        <taxon>Pentapetalae</taxon>
        <taxon>asterids</taxon>
        <taxon>lamiids</taxon>
        <taxon>Lamiales</taxon>
        <taxon>Orobanchaceae</taxon>
        <taxon>Buchnereae</taxon>
        <taxon>Striga</taxon>
    </lineage>
</organism>
<comment type="similarity">
    <text evidence="1 2">Belongs to the DXO/Dom3Z family.</text>
</comment>
<keyword evidence="2" id="KW-0540">Nuclease</keyword>
<comment type="caution">
    <text evidence="4">The sequence shown here is derived from an EMBL/GenBank/DDBJ whole genome shotgun (WGS) entry which is preliminary data.</text>
</comment>
<protein>
    <recommendedName>
        <fullName evidence="2">Decapping nuclease</fullName>
        <ecNumber evidence="2">3.6.1.-</ecNumber>
    </recommendedName>
</protein>
<sequence length="364" mass="42480">MNSHTRGGFGRGHWQNGRGQRQSYGYGQMFYNAPRDERFVSEFKFSKSEEALARKSIDFQEPYELACFSRVEGGDVYFDDRNIGADLNEGFDTFIAKKDLGSQGFGDLLATIRNKNIALENMHFVTYRNNLNKILATAYIRNEPWEMGVHKRNGVVYLDVHKLPERPQTELDRRMCYWGYCFESLATENPKRVDEEGIHHVDTNVEFCSVIMTKLGAHKILMGAEMDCCDSTDEGRRFYVELKTSRELNYHTVKRYERVKLLKFWIQSFLAGVPYIVIGYRDDNGLLVRTERLETKDIPHRVKMKNYWQEGVCLAFADEVLCWLYGIVKENEDYILKFSPPFNRLELLQAQSCPDMIMAHVEKL</sequence>
<dbReference type="GO" id="GO:0110155">
    <property type="term" value="P:NAD-cap decapping"/>
    <property type="evidence" value="ECO:0007669"/>
    <property type="project" value="TreeGrafter"/>
</dbReference>
<name>A0A5A7R2F8_STRAF</name>
<dbReference type="PANTHER" id="PTHR12395:SF9">
    <property type="entry name" value="DECAPPING AND EXORIBONUCLEASE PROTEIN"/>
    <property type="match status" value="1"/>
</dbReference>
<gene>
    <name evidence="4" type="ORF">STAS_27895</name>
</gene>
<comment type="subcellular location">
    <subcellularLocation>
        <location evidence="2">Nucleus</location>
    </subcellularLocation>
</comment>
<evidence type="ECO:0000259" key="3">
    <source>
        <dbReference type="Pfam" id="PF08652"/>
    </source>
</evidence>
<dbReference type="InterPro" id="IPR039039">
    <property type="entry name" value="RAI1-like_fam"/>
</dbReference>
<keyword evidence="2" id="KW-0547">Nucleotide-binding</keyword>
<dbReference type="GO" id="GO:0004518">
    <property type="term" value="F:nuclease activity"/>
    <property type="evidence" value="ECO:0007669"/>
    <property type="project" value="UniProtKB-KW"/>
</dbReference>
<evidence type="ECO:0000256" key="1">
    <source>
        <dbReference type="ARBA" id="ARBA00006562"/>
    </source>
</evidence>
<dbReference type="InterPro" id="IPR013961">
    <property type="entry name" value="RAI1"/>
</dbReference>
<keyword evidence="2" id="KW-0479">Metal-binding</keyword>
<accession>A0A5A7R2F8</accession>
<dbReference type="GO" id="GO:0005829">
    <property type="term" value="C:cytosol"/>
    <property type="evidence" value="ECO:0007669"/>
    <property type="project" value="TreeGrafter"/>
</dbReference>
<dbReference type="OrthoDB" id="5853397at2759"/>
<keyword evidence="2" id="KW-0378">Hydrolase</keyword>
<dbReference type="EC" id="3.6.1.-" evidence="2"/>
<dbReference type="Proteomes" id="UP000325081">
    <property type="component" value="Unassembled WGS sequence"/>
</dbReference>
<comment type="function">
    <text evidence="2">Decapping enzyme for NAD-capped RNAs: specifically hydrolyzes the nicotinamide adenine dinucleotide (NAD) cap from a subset of RNAs by removing the entire NAD moiety from the 5'-end of an NAD-capped RNA.</text>
</comment>
<dbReference type="PANTHER" id="PTHR12395">
    <property type="entry name" value="DOM-3 RELATED"/>
    <property type="match status" value="1"/>
</dbReference>
<evidence type="ECO:0000313" key="4">
    <source>
        <dbReference type="EMBL" id="GER50574.1"/>
    </source>
</evidence>
<comment type="cofactor">
    <cofactor evidence="2">
        <name>a divalent metal cation</name>
        <dbReference type="ChEBI" id="CHEBI:60240"/>
    </cofactor>
</comment>
<keyword evidence="2" id="KW-0694">RNA-binding</keyword>
<dbReference type="GO" id="GO:0000956">
    <property type="term" value="P:nuclear-transcribed mRNA catabolic process"/>
    <property type="evidence" value="ECO:0007669"/>
    <property type="project" value="TreeGrafter"/>
</dbReference>
<dbReference type="GO" id="GO:0005634">
    <property type="term" value="C:nucleus"/>
    <property type="evidence" value="ECO:0007669"/>
    <property type="project" value="UniProtKB-SubCell"/>
</dbReference>
<evidence type="ECO:0000313" key="5">
    <source>
        <dbReference type="Proteomes" id="UP000325081"/>
    </source>
</evidence>
<dbReference type="GO" id="GO:0000166">
    <property type="term" value="F:nucleotide binding"/>
    <property type="evidence" value="ECO:0007669"/>
    <property type="project" value="UniProtKB-KW"/>
</dbReference>
<dbReference type="GO" id="GO:0046872">
    <property type="term" value="F:metal ion binding"/>
    <property type="evidence" value="ECO:0007669"/>
    <property type="project" value="UniProtKB-KW"/>
</dbReference>